<reference evidence="1" key="1">
    <citation type="submission" date="2020-05" db="EMBL/GenBank/DDBJ databases">
        <authorList>
            <person name="Chiriac C."/>
            <person name="Salcher M."/>
            <person name="Ghai R."/>
            <person name="Kavagutti S V."/>
        </authorList>
    </citation>
    <scope>NUCLEOTIDE SEQUENCE</scope>
</reference>
<dbReference type="AlphaFoldDB" id="A0A6J7SIQ1"/>
<gene>
    <name evidence="1" type="ORF">UFOPK4150_02465</name>
</gene>
<accession>A0A6J7SIQ1</accession>
<evidence type="ECO:0000313" key="1">
    <source>
        <dbReference type="EMBL" id="CAB5041219.1"/>
    </source>
</evidence>
<name>A0A6J7SIQ1_9ZZZZ</name>
<organism evidence="1">
    <name type="scientific">freshwater metagenome</name>
    <dbReference type="NCBI Taxonomy" id="449393"/>
    <lineage>
        <taxon>unclassified sequences</taxon>
        <taxon>metagenomes</taxon>
        <taxon>ecological metagenomes</taxon>
    </lineage>
</organism>
<proteinExistence type="predicted"/>
<sequence length="81" mass="8897">MSALVGRDRDPLDVLLDRRADHLFDTAVVSEVDDLGTLGLQYPAHDVDRGVVPVEKTRRRDEAHGVLGSAYGCGISHRDRS</sequence>
<protein>
    <submittedName>
        <fullName evidence="1">Unannotated protein</fullName>
    </submittedName>
</protein>
<dbReference type="EMBL" id="CAFBPU010000096">
    <property type="protein sequence ID" value="CAB5041219.1"/>
    <property type="molecule type" value="Genomic_DNA"/>
</dbReference>